<evidence type="ECO:0000256" key="1">
    <source>
        <dbReference type="ARBA" id="ARBA00004613"/>
    </source>
</evidence>
<keyword evidence="3 5" id="KW-0964">Secreted</keyword>
<feature type="signal peptide" evidence="5">
    <location>
        <begin position="1"/>
        <end position="21"/>
    </location>
</feature>
<dbReference type="OrthoDB" id="97649at2759"/>
<comment type="similarity">
    <text evidence="2 5">Belongs to the RxLR effector family.</text>
</comment>
<protein>
    <recommendedName>
        <fullName evidence="5">RxLR effector protein</fullName>
    </recommendedName>
</protein>
<evidence type="ECO:0000256" key="5">
    <source>
        <dbReference type="RuleBase" id="RU367124"/>
    </source>
</evidence>
<organism evidence="6">
    <name type="scientific">Phytophthora nicotianae</name>
    <name type="common">Potato buckeye rot agent</name>
    <name type="synonym">Phytophthora parasitica</name>
    <dbReference type="NCBI Taxonomy" id="4792"/>
    <lineage>
        <taxon>Eukaryota</taxon>
        <taxon>Sar</taxon>
        <taxon>Stramenopiles</taxon>
        <taxon>Oomycota</taxon>
        <taxon>Peronosporomycetes</taxon>
        <taxon>Peronosporales</taxon>
        <taxon>Peronosporaceae</taxon>
        <taxon>Phytophthora</taxon>
    </lineage>
</organism>
<name>W2LDN3_PHYNI</name>
<evidence type="ECO:0000313" key="6">
    <source>
        <dbReference type="EMBL" id="ETL94760.1"/>
    </source>
</evidence>
<comment type="domain">
    <text evidence="5">The RxLR-dEER motif acts to carry the protein into the host cell cytoplasm through binding to cell surface phosphatidylinositol-3-phosphate.</text>
</comment>
<sequence length="97" mass="10609">MRLSYIVTVVVAATLHTSACALPTIKESTQATLANVASPGLGDADGGRLLRGVKQRAADKEVQEERSFRASLGEKGKKLWNWFIHGSDTRVKGRSWR</sequence>
<reference evidence="6" key="1">
    <citation type="submission" date="2013-11" db="EMBL/GenBank/DDBJ databases">
        <title>The Genome Sequence of Phytophthora parasitica CHvinca01.</title>
        <authorList>
            <consortium name="The Broad Institute Genomics Platform"/>
            <person name="Russ C."/>
            <person name="Tyler B."/>
            <person name="Panabieres F."/>
            <person name="Shan W."/>
            <person name="Tripathy S."/>
            <person name="Grunwald N."/>
            <person name="Machado M."/>
            <person name="Johnson C.S."/>
            <person name="Arredondo F."/>
            <person name="Hong C."/>
            <person name="Coffey M."/>
            <person name="Young S.K."/>
            <person name="Zeng Q."/>
            <person name="Gargeya S."/>
            <person name="Fitzgerald M."/>
            <person name="Abouelleil A."/>
            <person name="Alvarado L."/>
            <person name="Chapman S.B."/>
            <person name="Gainer-Dewar J."/>
            <person name="Goldberg J."/>
            <person name="Griggs A."/>
            <person name="Gujja S."/>
            <person name="Hansen M."/>
            <person name="Howarth C."/>
            <person name="Imamovic A."/>
            <person name="Ireland A."/>
            <person name="Larimer J."/>
            <person name="McCowan C."/>
            <person name="Murphy C."/>
            <person name="Pearson M."/>
            <person name="Poon T.W."/>
            <person name="Priest M."/>
            <person name="Roberts A."/>
            <person name="Saif S."/>
            <person name="Shea T."/>
            <person name="Sykes S."/>
            <person name="Wortman J."/>
            <person name="Nusbaum C."/>
            <person name="Birren B."/>
        </authorList>
    </citation>
    <scope>NUCLEOTIDE SEQUENCE [LARGE SCALE GENOMIC DNA]</scope>
    <source>
        <strain evidence="6">CHvinca01</strain>
    </source>
</reference>
<evidence type="ECO:0000256" key="2">
    <source>
        <dbReference type="ARBA" id="ARBA00010400"/>
    </source>
</evidence>
<comment type="function">
    <text evidence="5">Effector that suppresses plant defense responses during pathogen infection.</text>
</comment>
<dbReference type="EMBL" id="KI679332">
    <property type="protein sequence ID" value="ETL94760.1"/>
    <property type="molecule type" value="Genomic_DNA"/>
</dbReference>
<keyword evidence="4 5" id="KW-0732">Signal</keyword>
<proteinExistence type="inferred from homology"/>
<gene>
    <name evidence="6" type="ORF">L917_07348</name>
</gene>
<dbReference type="VEuPathDB" id="FungiDB:PPTG_10689"/>
<comment type="subcellular location">
    <subcellularLocation>
        <location evidence="1 5">Secreted</location>
    </subcellularLocation>
</comment>
<evidence type="ECO:0000256" key="4">
    <source>
        <dbReference type="ARBA" id="ARBA00022729"/>
    </source>
</evidence>
<dbReference type="Pfam" id="PF16810">
    <property type="entry name" value="RXLR"/>
    <property type="match status" value="1"/>
</dbReference>
<feature type="chain" id="PRO_5028505559" description="RxLR effector protein" evidence="5">
    <location>
        <begin position="22"/>
        <end position="97"/>
    </location>
</feature>
<accession>W2LDN3</accession>
<dbReference type="InterPro" id="IPR031825">
    <property type="entry name" value="RXLR"/>
</dbReference>
<dbReference type="AlphaFoldDB" id="W2LDN3"/>
<dbReference type="Proteomes" id="UP000054423">
    <property type="component" value="Unassembled WGS sequence"/>
</dbReference>
<evidence type="ECO:0000256" key="3">
    <source>
        <dbReference type="ARBA" id="ARBA00022525"/>
    </source>
</evidence>
<dbReference type="GO" id="GO:0005576">
    <property type="term" value="C:extracellular region"/>
    <property type="evidence" value="ECO:0007669"/>
    <property type="project" value="UniProtKB-SubCell"/>
</dbReference>